<dbReference type="Pfam" id="PF00076">
    <property type="entry name" value="RRM_1"/>
    <property type="match status" value="1"/>
</dbReference>
<dbReference type="InterPro" id="IPR035979">
    <property type="entry name" value="RBD_domain_sf"/>
</dbReference>
<evidence type="ECO:0000256" key="1">
    <source>
        <dbReference type="ARBA" id="ARBA00022884"/>
    </source>
</evidence>
<dbReference type="GO" id="GO:0003723">
    <property type="term" value="F:RNA binding"/>
    <property type="evidence" value="ECO:0007669"/>
    <property type="project" value="UniProtKB-UniRule"/>
</dbReference>
<dbReference type="GO" id="GO:0005634">
    <property type="term" value="C:nucleus"/>
    <property type="evidence" value="ECO:0007669"/>
    <property type="project" value="TreeGrafter"/>
</dbReference>
<dbReference type="SMART" id="SM00360">
    <property type="entry name" value="RRM"/>
    <property type="match status" value="1"/>
</dbReference>
<evidence type="ECO:0000256" key="2">
    <source>
        <dbReference type="PROSITE-ProRule" id="PRU00176"/>
    </source>
</evidence>
<proteinExistence type="predicted"/>
<dbReference type="InterPro" id="IPR012677">
    <property type="entry name" value="Nucleotide-bd_a/b_plait_sf"/>
</dbReference>
<dbReference type="STRING" id="418985.A0A1V9XND3"/>
<keyword evidence="1 2" id="KW-0694">RNA-binding</keyword>
<dbReference type="InterPro" id="IPR051186">
    <property type="entry name" value="RRM_HNRPC/RALY_subfam"/>
</dbReference>
<accession>A0A1V9XND3</accession>
<dbReference type="Proteomes" id="UP000192247">
    <property type="component" value="Unassembled WGS sequence"/>
</dbReference>
<evidence type="ECO:0000259" key="3">
    <source>
        <dbReference type="PROSITE" id="PS50102"/>
    </source>
</evidence>
<dbReference type="EMBL" id="MNPL01007236">
    <property type="protein sequence ID" value="OQR74868.1"/>
    <property type="molecule type" value="Genomic_DNA"/>
</dbReference>
<reference evidence="4 5" key="1">
    <citation type="journal article" date="2017" name="Gigascience">
        <title>Draft genome of the honey bee ectoparasitic mite, Tropilaelaps mercedesae, is shaped by the parasitic life history.</title>
        <authorList>
            <person name="Dong X."/>
            <person name="Armstrong S.D."/>
            <person name="Xia D."/>
            <person name="Makepeace B.L."/>
            <person name="Darby A.C."/>
            <person name="Kadowaki T."/>
        </authorList>
    </citation>
    <scope>NUCLEOTIDE SEQUENCE [LARGE SCALE GENOMIC DNA]</scope>
    <source>
        <strain evidence="4">Wuxi-XJTLU</strain>
    </source>
</reference>
<dbReference type="PROSITE" id="PS50102">
    <property type="entry name" value="RRM"/>
    <property type="match status" value="1"/>
</dbReference>
<organism evidence="4 5">
    <name type="scientific">Tropilaelaps mercedesae</name>
    <dbReference type="NCBI Taxonomy" id="418985"/>
    <lineage>
        <taxon>Eukaryota</taxon>
        <taxon>Metazoa</taxon>
        <taxon>Ecdysozoa</taxon>
        <taxon>Arthropoda</taxon>
        <taxon>Chelicerata</taxon>
        <taxon>Arachnida</taxon>
        <taxon>Acari</taxon>
        <taxon>Parasitiformes</taxon>
        <taxon>Mesostigmata</taxon>
        <taxon>Gamasina</taxon>
        <taxon>Dermanyssoidea</taxon>
        <taxon>Laelapidae</taxon>
        <taxon>Tropilaelaps</taxon>
    </lineage>
</organism>
<comment type="caution">
    <text evidence="4">The sequence shown here is derived from an EMBL/GenBank/DDBJ whole genome shotgun (WGS) entry which is preliminary data.</text>
</comment>
<dbReference type="InterPro" id="IPR000504">
    <property type="entry name" value="RRM_dom"/>
</dbReference>
<dbReference type="InParanoid" id="A0A1V9XND3"/>
<name>A0A1V9XND3_9ACAR</name>
<protein>
    <recommendedName>
        <fullName evidence="3">RRM domain-containing protein</fullName>
    </recommendedName>
</protein>
<keyword evidence="5" id="KW-1185">Reference proteome</keyword>
<dbReference type="AlphaFoldDB" id="A0A1V9XND3"/>
<dbReference type="CDD" id="cd12341">
    <property type="entry name" value="RRM_hnRNPC_like"/>
    <property type="match status" value="1"/>
</dbReference>
<dbReference type="Gene3D" id="3.30.70.330">
    <property type="match status" value="1"/>
</dbReference>
<dbReference type="PANTHER" id="PTHR13968">
    <property type="entry name" value="HETEROGENEOUS NUCLEAR RIBONUCLEOPROTEIN"/>
    <property type="match status" value="1"/>
</dbReference>
<dbReference type="OrthoDB" id="6730379at2759"/>
<feature type="domain" description="RRM" evidence="3">
    <location>
        <begin position="18"/>
        <end position="82"/>
    </location>
</feature>
<evidence type="ECO:0000313" key="5">
    <source>
        <dbReference type="Proteomes" id="UP000192247"/>
    </source>
</evidence>
<gene>
    <name evidence="4" type="ORF">BIW11_03348</name>
</gene>
<dbReference type="SUPFAM" id="SSF54928">
    <property type="entry name" value="RNA-binding domain, RBD"/>
    <property type="match status" value="1"/>
</dbReference>
<sequence length="123" mass="14016">MTRVGNQTNSLDPAAVNSRIFVGNLNTHIVSKEDVERLFKKYGKIIGISMHKGYAFVQFTDTYDARNAILGEDGRTIAGQVLAYVNLHYLVDLLQKLDGWMRLVAQLDLQQAFWPSFRFSYLT</sequence>
<evidence type="ECO:0000313" key="4">
    <source>
        <dbReference type="EMBL" id="OQR74868.1"/>
    </source>
</evidence>
<dbReference type="PANTHER" id="PTHR13968:SF26">
    <property type="entry name" value="RRM DOMAIN-CONTAINING PROTEIN"/>
    <property type="match status" value="1"/>
</dbReference>